<protein>
    <recommendedName>
        <fullName evidence="3">Transposase</fullName>
    </recommendedName>
</protein>
<comment type="caution">
    <text evidence="1">The sequence shown here is derived from an EMBL/GenBank/DDBJ whole genome shotgun (WGS) entry which is preliminary data.</text>
</comment>
<reference evidence="1 2" key="1">
    <citation type="submission" date="2016-03" db="EMBL/GenBank/DDBJ databases">
        <title>Draft Genome Sequence of the Strain BR 10245 (Bradyrhizobium sp.) isolated from nodules of Centrolobium paraense.</title>
        <authorList>
            <person name="Simoes-Araujo J.L.Sr."/>
            <person name="Barauna A.C."/>
            <person name="Silva K."/>
            <person name="Zilli J.E."/>
        </authorList>
    </citation>
    <scope>NUCLEOTIDE SEQUENCE [LARGE SCALE GENOMIC DNA]</scope>
    <source>
        <strain evidence="1 2">BR 10245</strain>
    </source>
</reference>
<gene>
    <name evidence="1" type="ORF">AYJ54_25885</name>
</gene>
<organism evidence="1 2">
    <name type="scientific">Bradyrhizobium centrolobii</name>
    <dbReference type="NCBI Taxonomy" id="1505087"/>
    <lineage>
        <taxon>Bacteria</taxon>
        <taxon>Pseudomonadati</taxon>
        <taxon>Pseudomonadota</taxon>
        <taxon>Alphaproteobacteria</taxon>
        <taxon>Hyphomicrobiales</taxon>
        <taxon>Nitrobacteraceae</taxon>
        <taxon>Bradyrhizobium</taxon>
    </lineage>
</organism>
<name>A0A176YC25_9BRAD</name>
<dbReference type="InterPro" id="IPR038116">
    <property type="entry name" value="TrpR-like_sf"/>
</dbReference>
<dbReference type="Pfam" id="PF13384">
    <property type="entry name" value="HTH_23"/>
    <property type="match status" value="1"/>
</dbReference>
<sequence length="122" mass="13889">MVGKRHASDEISAKLAQANELAAKGKTQREISKALGVSIMTYHRWKKMLKSSEPSPDMGRRAAEIVPRTVTTDASSEETIKRLEVENAQLRRLVTDMLLEKLKYEEELRARQAPRMRRPDNG</sequence>
<dbReference type="AlphaFoldDB" id="A0A176YC25"/>
<dbReference type="SUPFAM" id="SSF46689">
    <property type="entry name" value="Homeodomain-like"/>
    <property type="match status" value="1"/>
</dbReference>
<evidence type="ECO:0000313" key="2">
    <source>
        <dbReference type="Proteomes" id="UP000076959"/>
    </source>
</evidence>
<dbReference type="Gene3D" id="1.10.1270.10">
    <property type="entry name" value="TrpR-like"/>
    <property type="match status" value="1"/>
</dbReference>
<accession>A0A176YC25</accession>
<keyword evidence="2" id="KW-1185">Reference proteome</keyword>
<evidence type="ECO:0008006" key="3">
    <source>
        <dbReference type="Google" id="ProtNLM"/>
    </source>
</evidence>
<dbReference type="EMBL" id="LUUB01000094">
    <property type="protein sequence ID" value="OAF02708.1"/>
    <property type="molecule type" value="Genomic_DNA"/>
</dbReference>
<dbReference type="Proteomes" id="UP000076959">
    <property type="component" value="Unassembled WGS sequence"/>
</dbReference>
<proteinExistence type="predicted"/>
<dbReference type="RefSeq" id="WP_063706177.1">
    <property type="nucleotide sequence ID" value="NZ_LUUB01000094.1"/>
</dbReference>
<dbReference type="InterPro" id="IPR009057">
    <property type="entry name" value="Homeodomain-like_sf"/>
</dbReference>
<dbReference type="STRING" id="1505087.AYJ54_25885"/>
<evidence type="ECO:0000313" key="1">
    <source>
        <dbReference type="EMBL" id="OAF02708.1"/>
    </source>
</evidence>
<dbReference type="OrthoDB" id="9809060at2"/>